<keyword evidence="1 3" id="KW-0808">Transferase</keyword>
<dbReference type="CDD" id="cd03801">
    <property type="entry name" value="GT4_PimA-like"/>
    <property type="match status" value="1"/>
</dbReference>
<dbReference type="Proteomes" id="UP000198648">
    <property type="component" value="Unassembled WGS sequence"/>
</dbReference>
<dbReference type="AlphaFoldDB" id="A0A1H8YRH7"/>
<organism evidence="3 4">
    <name type="scientific">Flavobacterium urocaniciphilum</name>
    <dbReference type="NCBI Taxonomy" id="1299341"/>
    <lineage>
        <taxon>Bacteria</taxon>
        <taxon>Pseudomonadati</taxon>
        <taxon>Bacteroidota</taxon>
        <taxon>Flavobacteriia</taxon>
        <taxon>Flavobacteriales</taxon>
        <taxon>Flavobacteriaceae</taxon>
        <taxon>Flavobacterium</taxon>
    </lineage>
</organism>
<dbReference type="GO" id="GO:0016757">
    <property type="term" value="F:glycosyltransferase activity"/>
    <property type="evidence" value="ECO:0007669"/>
    <property type="project" value="InterPro"/>
</dbReference>
<dbReference type="Pfam" id="PF00534">
    <property type="entry name" value="Glycos_transf_1"/>
    <property type="match status" value="1"/>
</dbReference>
<protein>
    <submittedName>
        <fullName evidence="3">Glycosyltransferase involved in cell wall bisynthesis</fullName>
    </submittedName>
</protein>
<accession>A0A1H8YRH7</accession>
<evidence type="ECO:0000313" key="3">
    <source>
        <dbReference type="EMBL" id="SEP54776.1"/>
    </source>
</evidence>
<dbReference type="GO" id="GO:0009103">
    <property type="term" value="P:lipopolysaccharide biosynthetic process"/>
    <property type="evidence" value="ECO:0007669"/>
    <property type="project" value="TreeGrafter"/>
</dbReference>
<dbReference type="Gene3D" id="3.40.50.2000">
    <property type="entry name" value="Glycogen Phosphorylase B"/>
    <property type="match status" value="2"/>
</dbReference>
<evidence type="ECO:0000313" key="4">
    <source>
        <dbReference type="Proteomes" id="UP000198648"/>
    </source>
</evidence>
<proteinExistence type="predicted"/>
<reference evidence="3 4" key="1">
    <citation type="submission" date="2016-10" db="EMBL/GenBank/DDBJ databases">
        <authorList>
            <person name="de Groot N.N."/>
        </authorList>
    </citation>
    <scope>NUCLEOTIDE SEQUENCE [LARGE SCALE GENOMIC DNA]</scope>
    <source>
        <strain evidence="3 4">DSM 27078</strain>
    </source>
</reference>
<evidence type="ECO:0000256" key="1">
    <source>
        <dbReference type="ARBA" id="ARBA00022679"/>
    </source>
</evidence>
<dbReference type="PANTHER" id="PTHR46401:SF2">
    <property type="entry name" value="GLYCOSYLTRANSFERASE WBBK-RELATED"/>
    <property type="match status" value="1"/>
</dbReference>
<dbReference type="InterPro" id="IPR001296">
    <property type="entry name" value="Glyco_trans_1"/>
</dbReference>
<evidence type="ECO:0000259" key="2">
    <source>
        <dbReference type="Pfam" id="PF00534"/>
    </source>
</evidence>
<gene>
    <name evidence="3" type="ORF">SAMN05444005_10149</name>
</gene>
<dbReference type="PANTHER" id="PTHR46401">
    <property type="entry name" value="GLYCOSYLTRANSFERASE WBBK-RELATED"/>
    <property type="match status" value="1"/>
</dbReference>
<feature type="domain" description="Glycosyl transferase family 1" evidence="2">
    <location>
        <begin position="189"/>
        <end position="356"/>
    </location>
</feature>
<dbReference type="RefSeq" id="WP_091463486.1">
    <property type="nucleotide sequence ID" value="NZ_FOEI01000001.1"/>
</dbReference>
<name>A0A1H8YRH7_9FLAO</name>
<dbReference type="EMBL" id="FOEI01000001">
    <property type="protein sequence ID" value="SEP54776.1"/>
    <property type="molecule type" value="Genomic_DNA"/>
</dbReference>
<dbReference type="OrthoDB" id="72213at2"/>
<dbReference type="SUPFAM" id="SSF53756">
    <property type="entry name" value="UDP-Glycosyltransferase/glycogen phosphorylase"/>
    <property type="match status" value="1"/>
</dbReference>
<sequence>MIVILTNIPTPYRTAFFNELNLQLLERNSSLHVLYCAKTEPRRFWEFNPSEQKYNFTILKGFHPEFKETYPHINLSVCKVLKKLNPEQIIIAGAWNTPTMLQALYFYNKKIKKFFWSEGHQSAQRSSNSIVNKLRNSIYKKFDGFLVPNENSKKYVTDLISPKILPIGYLPNTIDEEFFNENLVPTQSELRLKNNISLQKKIILLISSIDDRKGVLPFVEAYFSLEENVKDDIEIIILGTGELETKLKAFLTKNNITSVHLLGHVDKIVVREFLKIADVFALPTKLDPNPLSPIEASMMKKPLLLSNKAGNFNELLFSSTGIEIEEITKESIALSLNKFANLSKSQLNEMGQNAYQNVLENYTRKQAAYNLIQFLNSTK</sequence>
<dbReference type="STRING" id="1299341.SAMN05444005_10149"/>
<keyword evidence="4" id="KW-1185">Reference proteome</keyword>